<comment type="caution">
    <text evidence="2">The sequence shown here is derived from an EMBL/GenBank/DDBJ whole genome shotgun (WGS) entry which is preliminary data.</text>
</comment>
<sequence length="406" mass="41325">MTPATHRLATLRRLYDGAPDAARHYLGAALIGAELIAETLPADPAPSLATMRALFVASAPPPPAPAALGPTDMHDATCVVLPAEAGPSAASILANALNITGAQMAADLAAADHTTLPSAPPAAPAPAAESPPPEAETAHAACTAEGGIGQSPPAEPSPHGRGAAGGSPAGRGSAPPKPRPAPMDSPRRTGTTWTEARRAILTARYPAGDPIQDITAAINAEPGPTVTAKRAGIQAAKMGLRRPATPPPARARPEPVSKAPGTARPSPAPKPPKAEAPPPAILPKDVAEAREMMRNSSCDHEKLAQWFGWAPPDAKRIAAELLDEIASADRDKAPAAAPPARPEHGRHGTGRRADLPAEHPDKAEARAMFAGGGTARDIAADFGIPLATVSTWIAEWRLLARTAGAA</sequence>
<gene>
    <name evidence="2" type="ORF">JJQ90_09665</name>
</gene>
<proteinExistence type="predicted"/>
<keyword evidence="3" id="KW-1185">Reference proteome</keyword>
<accession>A0ABS6H922</accession>
<feature type="compositionally biased region" description="Pro residues" evidence="1">
    <location>
        <begin position="266"/>
        <end position="280"/>
    </location>
</feature>
<feature type="compositionally biased region" description="Pro residues" evidence="1">
    <location>
        <begin position="118"/>
        <end position="134"/>
    </location>
</feature>
<feature type="region of interest" description="Disordered" evidence="1">
    <location>
        <begin position="330"/>
        <end position="357"/>
    </location>
</feature>
<organism evidence="2 3">
    <name type="scientific">Falsiroseomonas oleicola</name>
    <dbReference type="NCBI Taxonomy" id="2801474"/>
    <lineage>
        <taxon>Bacteria</taxon>
        <taxon>Pseudomonadati</taxon>
        <taxon>Pseudomonadota</taxon>
        <taxon>Alphaproteobacteria</taxon>
        <taxon>Acetobacterales</taxon>
        <taxon>Roseomonadaceae</taxon>
        <taxon>Falsiroseomonas</taxon>
    </lineage>
</organism>
<evidence type="ECO:0000256" key="1">
    <source>
        <dbReference type="SAM" id="MobiDB-lite"/>
    </source>
</evidence>
<evidence type="ECO:0008006" key="4">
    <source>
        <dbReference type="Google" id="ProtNLM"/>
    </source>
</evidence>
<feature type="compositionally biased region" description="Basic and acidic residues" evidence="1">
    <location>
        <begin position="341"/>
        <end position="357"/>
    </location>
</feature>
<dbReference type="RefSeq" id="WP_216874726.1">
    <property type="nucleotide sequence ID" value="NZ_JAERQM010000002.1"/>
</dbReference>
<feature type="region of interest" description="Disordered" evidence="1">
    <location>
        <begin position="237"/>
        <end position="280"/>
    </location>
</feature>
<protein>
    <recommendedName>
        <fullName evidence="4">Helix-turn-helix domain-containing protein</fullName>
    </recommendedName>
</protein>
<feature type="region of interest" description="Disordered" evidence="1">
    <location>
        <begin position="114"/>
        <end position="192"/>
    </location>
</feature>
<dbReference type="Proteomes" id="UP000689967">
    <property type="component" value="Unassembled WGS sequence"/>
</dbReference>
<reference evidence="2 3" key="1">
    <citation type="submission" date="2021-01" db="EMBL/GenBank/DDBJ databases">
        <title>Roseomonas sp. nov, a bacterium isolated from an oil production mixture in Yumen Oilfield.</title>
        <authorList>
            <person name="Wu D."/>
        </authorList>
    </citation>
    <scope>NUCLEOTIDE SEQUENCE [LARGE SCALE GENOMIC DNA]</scope>
    <source>
        <strain evidence="2 3">ROY-5-3</strain>
    </source>
</reference>
<evidence type="ECO:0000313" key="2">
    <source>
        <dbReference type="EMBL" id="MBU8543971.1"/>
    </source>
</evidence>
<dbReference type="EMBL" id="JAERQM010000002">
    <property type="protein sequence ID" value="MBU8543971.1"/>
    <property type="molecule type" value="Genomic_DNA"/>
</dbReference>
<evidence type="ECO:0000313" key="3">
    <source>
        <dbReference type="Proteomes" id="UP000689967"/>
    </source>
</evidence>
<name>A0ABS6H922_9PROT</name>